<feature type="transmembrane region" description="Helical" evidence="1">
    <location>
        <begin position="321"/>
        <end position="340"/>
    </location>
</feature>
<dbReference type="AlphaFoldDB" id="A0AAE1H229"/>
<sequence length="417" mass="45836">MKVMTLFEPDLFISDSKDEKEGLLTQHLKWWLRIVSIGELPGTTNKLLAFCRESMFALVICVSVLVQLLADSAVSGDLFGVRIGLAVYASVFSILLFQLRRCNIQACLRLLVQVSSVLDVHAKPRAKAHLASTARRSATVIRYYVVYACLAEVASVLALCIPRPYWHKFLASGMHQMLGGSWEILASVVRWCLTLVQCVNGVFCVVADYTVVLLIFTTFLSMAAMFEAISEALEVSDKKEKYPHPHQFDSHPLKDSCNFVSPSKTGPCNRLWARLQSILTLASLQMDAALSDLLPHILIANVVVPLLSTVEMVLHGLESDVFAVGMAPLVLAVFVPLCLVGDAMGTARLHLTDKACAGPWLEETIEIRKLRLGMVQVSQGRGGCLGGIGIGKLDRETCANALKSWFSFLQVLMNLVE</sequence>
<feature type="transmembrane region" description="Helical" evidence="1">
    <location>
        <begin position="55"/>
        <end position="73"/>
    </location>
</feature>
<reference evidence="2" key="1">
    <citation type="submission" date="2021-07" db="EMBL/GenBank/DDBJ databases">
        <authorList>
            <person name="Catto M.A."/>
            <person name="Jacobson A."/>
            <person name="Kennedy G."/>
            <person name="Labadie P."/>
            <person name="Hunt B.G."/>
            <person name="Srinivasan R."/>
        </authorList>
    </citation>
    <scope>NUCLEOTIDE SEQUENCE</scope>
    <source>
        <strain evidence="2">PL_HMW_Pooled</strain>
        <tissue evidence="2">Head</tissue>
    </source>
</reference>
<feature type="transmembrane region" description="Helical" evidence="1">
    <location>
        <begin position="79"/>
        <end position="99"/>
    </location>
</feature>
<evidence type="ECO:0000256" key="1">
    <source>
        <dbReference type="SAM" id="Phobius"/>
    </source>
</evidence>
<feature type="transmembrane region" description="Helical" evidence="1">
    <location>
        <begin position="209"/>
        <end position="229"/>
    </location>
</feature>
<evidence type="ECO:0000313" key="2">
    <source>
        <dbReference type="EMBL" id="KAK3913382.1"/>
    </source>
</evidence>
<keyword evidence="1" id="KW-0472">Membrane</keyword>
<gene>
    <name evidence="2" type="ORF">KUF71_022850</name>
</gene>
<accession>A0AAE1H229</accession>
<proteinExistence type="predicted"/>
<comment type="caution">
    <text evidence="2">The sequence shown here is derived from an EMBL/GenBank/DDBJ whole genome shotgun (WGS) entry which is preliminary data.</text>
</comment>
<protein>
    <submittedName>
        <fullName evidence="2">Trans-cinnamate 4-monooxygenase</fullName>
    </submittedName>
</protein>
<feature type="transmembrane region" description="Helical" evidence="1">
    <location>
        <begin position="142"/>
        <end position="161"/>
    </location>
</feature>
<name>A0AAE1H229_9NEOP</name>
<keyword evidence="1" id="KW-1133">Transmembrane helix</keyword>
<organism evidence="2 3">
    <name type="scientific">Frankliniella fusca</name>
    <dbReference type="NCBI Taxonomy" id="407009"/>
    <lineage>
        <taxon>Eukaryota</taxon>
        <taxon>Metazoa</taxon>
        <taxon>Ecdysozoa</taxon>
        <taxon>Arthropoda</taxon>
        <taxon>Hexapoda</taxon>
        <taxon>Insecta</taxon>
        <taxon>Pterygota</taxon>
        <taxon>Neoptera</taxon>
        <taxon>Paraneoptera</taxon>
        <taxon>Thysanoptera</taxon>
        <taxon>Terebrantia</taxon>
        <taxon>Thripoidea</taxon>
        <taxon>Thripidae</taxon>
        <taxon>Frankliniella</taxon>
    </lineage>
</organism>
<feature type="transmembrane region" description="Helical" evidence="1">
    <location>
        <begin position="182"/>
        <end position="203"/>
    </location>
</feature>
<reference evidence="2" key="2">
    <citation type="journal article" date="2023" name="BMC Genomics">
        <title>Pest status, molecular evolution, and epigenetic factors derived from the genome assembly of Frankliniella fusca, a thysanopteran phytovirus vector.</title>
        <authorList>
            <person name="Catto M.A."/>
            <person name="Labadie P.E."/>
            <person name="Jacobson A.L."/>
            <person name="Kennedy G.G."/>
            <person name="Srinivasan R."/>
            <person name="Hunt B.G."/>
        </authorList>
    </citation>
    <scope>NUCLEOTIDE SEQUENCE</scope>
    <source>
        <strain evidence="2">PL_HMW_Pooled</strain>
    </source>
</reference>
<keyword evidence="1" id="KW-0812">Transmembrane</keyword>
<evidence type="ECO:0000313" key="3">
    <source>
        <dbReference type="Proteomes" id="UP001219518"/>
    </source>
</evidence>
<keyword evidence="3" id="KW-1185">Reference proteome</keyword>
<dbReference type="EMBL" id="JAHWGI010000321">
    <property type="protein sequence ID" value="KAK3913382.1"/>
    <property type="molecule type" value="Genomic_DNA"/>
</dbReference>
<dbReference type="Proteomes" id="UP001219518">
    <property type="component" value="Unassembled WGS sequence"/>
</dbReference>